<evidence type="ECO:0000256" key="7">
    <source>
        <dbReference type="ARBA" id="ARBA00022927"/>
    </source>
</evidence>
<keyword evidence="6 12" id="KW-1005">Bacterial flagellum biogenesis</keyword>
<dbReference type="KEGG" id="pcor:KS4_12270"/>
<keyword evidence="14" id="KW-0966">Cell projection</keyword>
<evidence type="ECO:0000256" key="1">
    <source>
        <dbReference type="ARBA" id="ARBA00006257"/>
    </source>
</evidence>
<dbReference type="Proteomes" id="UP000317369">
    <property type="component" value="Chromosome"/>
</dbReference>
<dbReference type="AlphaFoldDB" id="A0A517YSQ7"/>
<keyword evidence="15" id="KW-1185">Reference proteome</keyword>
<proteinExistence type="inferred from homology"/>
<dbReference type="PANTHER" id="PTHR30587:SF0">
    <property type="entry name" value="FLAGELLAR BIOSYNTHETIC PROTEIN FLIP"/>
    <property type="match status" value="1"/>
</dbReference>
<protein>
    <recommendedName>
        <fullName evidence="2 12">Flagellar biosynthetic protein FliP</fullName>
    </recommendedName>
</protein>
<comment type="function">
    <text evidence="12">Plays a role in the flagellum-specific transport system.</text>
</comment>
<feature type="transmembrane region" description="Helical" evidence="12">
    <location>
        <begin position="231"/>
        <end position="253"/>
    </location>
</feature>
<dbReference type="Pfam" id="PF00813">
    <property type="entry name" value="FliP"/>
    <property type="match status" value="1"/>
</dbReference>
<dbReference type="InterPro" id="IPR005838">
    <property type="entry name" value="T3SS_IM_P"/>
</dbReference>
<feature type="transmembrane region" description="Helical" evidence="12">
    <location>
        <begin position="78"/>
        <end position="108"/>
    </location>
</feature>
<dbReference type="PRINTS" id="PR00951">
    <property type="entry name" value="FLGBIOSNFLIP"/>
</dbReference>
<dbReference type="PROSITE" id="PS01061">
    <property type="entry name" value="FLIP_2"/>
    <property type="match status" value="1"/>
</dbReference>
<sequence precursor="true">MIRITHILLIITAIFLPSLTLTAQSTATNADEPNTNIQLDLTNPVSILKGAEDAIAAMRSDGNTQFDRSQGLSSTLSVIILLTILSLAPALLVLCTSFTRIIIVLALLRQAIGTQSLPPSQVIIGLALFMSFLIMYPTFQRINDTAIVPLNAGTIDEFSAWENAKEPLREFMFDQISYAGNWENIYMILNYRGVDTSEPETLTDDDVDMLTLIPAFILSELKVAFLMGFRLYLPFLVIDMVVSSILISMGMMMLPPIMISLPFKLLMFVLVDGWMLVAGNLLNSFSIPGVT</sequence>
<evidence type="ECO:0000256" key="2">
    <source>
        <dbReference type="ARBA" id="ARBA00021714"/>
    </source>
</evidence>
<evidence type="ECO:0000256" key="10">
    <source>
        <dbReference type="ARBA" id="ARBA00023143"/>
    </source>
</evidence>
<keyword evidence="11 12" id="KW-1006">Bacterial flagellum protein export</keyword>
<keyword evidence="8 12" id="KW-1133">Transmembrane helix</keyword>
<reference evidence="14 15" key="1">
    <citation type="submission" date="2019-02" db="EMBL/GenBank/DDBJ databases">
        <title>Deep-cultivation of Planctomycetes and their phenomic and genomic characterization uncovers novel biology.</title>
        <authorList>
            <person name="Wiegand S."/>
            <person name="Jogler M."/>
            <person name="Boedeker C."/>
            <person name="Pinto D."/>
            <person name="Vollmers J."/>
            <person name="Rivas-Marin E."/>
            <person name="Kohn T."/>
            <person name="Peeters S.H."/>
            <person name="Heuer A."/>
            <person name="Rast P."/>
            <person name="Oberbeckmann S."/>
            <person name="Bunk B."/>
            <person name="Jeske O."/>
            <person name="Meyerdierks A."/>
            <person name="Storesund J.E."/>
            <person name="Kallscheuer N."/>
            <person name="Luecker S."/>
            <person name="Lage O.M."/>
            <person name="Pohl T."/>
            <person name="Merkel B.J."/>
            <person name="Hornburger P."/>
            <person name="Mueller R.-W."/>
            <person name="Bruemmer F."/>
            <person name="Labrenz M."/>
            <person name="Spormann A.M."/>
            <person name="Op den Camp H."/>
            <person name="Overmann J."/>
            <person name="Amann R."/>
            <person name="Jetten M.S.M."/>
            <person name="Mascher T."/>
            <person name="Medema M.H."/>
            <person name="Devos D.P."/>
            <person name="Kaster A.-K."/>
            <person name="Ovreas L."/>
            <person name="Rohde M."/>
            <person name="Galperin M.Y."/>
            <person name="Jogler C."/>
        </authorList>
    </citation>
    <scope>NUCLEOTIDE SEQUENCE [LARGE SCALE GENOMIC DNA]</scope>
    <source>
        <strain evidence="14 15">KS4</strain>
    </source>
</reference>
<evidence type="ECO:0000313" key="14">
    <source>
        <dbReference type="EMBL" id="QDU33182.1"/>
    </source>
</evidence>
<keyword evidence="4 12" id="KW-1003">Cell membrane</keyword>
<evidence type="ECO:0000313" key="15">
    <source>
        <dbReference type="Proteomes" id="UP000317369"/>
    </source>
</evidence>
<dbReference type="GO" id="GO:0044781">
    <property type="term" value="P:bacterial-type flagellum organization"/>
    <property type="evidence" value="ECO:0007669"/>
    <property type="project" value="UniProtKB-UniRule"/>
</dbReference>
<feature type="transmembrane region" description="Helical" evidence="12">
    <location>
        <begin position="120"/>
        <end position="139"/>
    </location>
</feature>
<feature type="signal peptide" evidence="13">
    <location>
        <begin position="1"/>
        <end position="23"/>
    </location>
</feature>
<organism evidence="14 15">
    <name type="scientific">Poriferisphaera corsica</name>
    <dbReference type="NCBI Taxonomy" id="2528020"/>
    <lineage>
        <taxon>Bacteria</taxon>
        <taxon>Pseudomonadati</taxon>
        <taxon>Planctomycetota</taxon>
        <taxon>Phycisphaerae</taxon>
        <taxon>Phycisphaerales</taxon>
        <taxon>Phycisphaeraceae</taxon>
        <taxon>Poriferisphaera</taxon>
    </lineage>
</organism>
<dbReference type="NCBIfam" id="NF009438">
    <property type="entry name" value="PRK12797.1"/>
    <property type="match status" value="1"/>
</dbReference>
<dbReference type="EMBL" id="CP036425">
    <property type="protein sequence ID" value="QDU33182.1"/>
    <property type="molecule type" value="Genomic_DNA"/>
</dbReference>
<evidence type="ECO:0000256" key="11">
    <source>
        <dbReference type="ARBA" id="ARBA00023225"/>
    </source>
</evidence>
<evidence type="ECO:0000256" key="8">
    <source>
        <dbReference type="ARBA" id="ARBA00022989"/>
    </source>
</evidence>
<dbReference type="InterPro" id="IPR005837">
    <property type="entry name" value="FliP"/>
</dbReference>
<evidence type="ECO:0000256" key="3">
    <source>
        <dbReference type="ARBA" id="ARBA00022448"/>
    </source>
</evidence>
<evidence type="ECO:0000256" key="5">
    <source>
        <dbReference type="ARBA" id="ARBA00022692"/>
    </source>
</evidence>
<dbReference type="NCBIfam" id="TIGR01103">
    <property type="entry name" value="fliP"/>
    <property type="match status" value="1"/>
</dbReference>
<keyword evidence="7 12" id="KW-0653">Protein transport</keyword>
<keyword evidence="10" id="KW-0975">Bacterial flagellum</keyword>
<keyword evidence="5 12" id="KW-0812">Transmembrane</keyword>
<keyword evidence="14" id="KW-0282">Flagellum</keyword>
<keyword evidence="14" id="KW-0969">Cilium</keyword>
<feature type="chain" id="PRO_5021923895" description="Flagellar biosynthetic protein FliP" evidence="13">
    <location>
        <begin position="24"/>
        <end position="291"/>
    </location>
</feature>
<dbReference type="GO" id="GO:0009306">
    <property type="term" value="P:protein secretion"/>
    <property type="evidence" value="ECO:0007669"/>
    <property type="project" value="UniProtKB-UniRule"/>
</dbReference>
<dbReference type="PANTHER" id="PTHR30587">
    <property type="entry name" value="FLAGELLAR BIOSYNTHETIC PROTEIN FLIP"/>
    <property type="match status" value="1"/>
</dbReference>
<dbReference type="RefSeq" id="WP_234698858.1">
    <property type="nucleotide sequence ID" value="NZ_CP036425.1"/>
</dbReference>
<comment type="similarity">
    <text evidence="1 12">Belongs to the FliP/MopC/SpaP family.</text>
</comment>
<feature type="transmembrane region" description="Helical" evidence="12">
    <location>
        <begin position="265"/>
        <end position="285"/>
    </location>
</feature>
<dbReference type="PRINTS" id="PR01302">
    <property type="entry name" value="TYPE3IMPPROT"/>
</dbReference>
<name>A0A517YSQ7_9BACT</name>
<evidence type="ECO:0000256" key="13">
    <source>
        <dbReference type="SAM" id="SignalP"/>
    </source>
</evidence>
<keyword evidence="9 12" id="KW-0472">Membrane</keyword>
<keyword evidence="13" id="KW-0732">Signal</keyword>
<dbReference type="GO" id="GO:0005886">
    <property type="term" value="C:plasma membrane"/>
    <property type="evidence" value="ECO:0007669"/>
    <property type="project" value="UniProtKB-SubCell"/>
</dbReference>
<comment type="subcellular location">
    <subcellularLocation>
        <location evidence="12">Cell membrane</location>
        <topology evidence="12">Multi-pass membrane protein</topology>
    </subcellularLocation>
    <subcellularLocation>
        <location evidence="12">Bacterial flagellum basal body</location>
    </subcellularLocation>
</comment>
<evidence type="ECO:0000256" key="6">
    <source>
        <dbReference type="ARBA" id="ARBA00022795"/>
    </source>
</evidence>
<keyword evidence="3 12" id="KW-0813">Transport</keyword>
<evidence type="ECO:0000256" key="9">
    <source>
        <dbReference type="ARBA" id="ARBA00023136"/>
    </source>
</evidence>
<evidence type="ECO:0000256" key="4">
    <source>
        <dbReference type="ARBA" id="ARBA00022475"/>
    </source>
</evidence>
<dbReference type="GO" id="GO:0009425">
    <property type="term" value="C:bacterial-type flagellum basal body"/>
    <property type="evidence" value="ECO:0007669"/>
    <property type="project" value="UniProtKB-SubCell"/>
</dbReference>
<gene>
    <name evidence="12 14" type="primary">fliP</name>
    <name evidence="14" type="ORF">KS4_12270</name>
</gene>
<evidence type="ECO:0000256" key="12">
    <source>
        <dbReference type="RuleBase" id="RU362069"/>
    </source>
</evidence>
<accession>A0A517YSQ7</accession>